<evidence type="ECO:0000313" key="2">
    <source>
        <dbReference type="Proteomes" id="UP000199410"/>
    </source>
</evidence>
<comment type="caution">
    <text evidence="1">The sequence shown here is derived from an EMBL/GenBank/DDBJ whole genome shotgun (WGS) entry which is preliminary data.</text>
</comment>
<proteinExistence type="predicted"/>
<organism evidence="1 2">
    <name type="scientific">Lysinibacillus fusiformis</name>
    <dbReference type="NCBI Taxonomy" id="28031"/>
    <lineage>
        <taxon>Bacteria</taxon>
        <taxon>Bacillati</taxon>
        <taxon>Bacillota</taxon>
        <taxon>Bacilli</taxon>
        <taxon>Bacillales</taxon>
        <taxon>Bacillaceae</taxon>
        <taxon>Lysinibacillus</taxon>
    </lineage>
</organism>
<reference evidence="1 2" key="1">
    <citation type="submission" date="2016-10" db="EMBL/GenBank/DDBJ databases">
        <authorList>
            <person name="Varghese N."/>
            <person name="Submissions S."/>
        </authorList>
    </citation>
    <scope>NUCLEOTIDE SEQUENCE [LARGE SCALE GENOMIC DNA]</scope>
    <source>
        <strain evidence="1 2">TC-13</strain>
    </source>
</reference>
<gene>
    <name evidence="1" type="ORF">SAMN02787113_02546</name>
</gene>
<dbReference type="EMBL" id="FOEL01000008">
    <property type="protein sequence ID" value="SEQ87242.1"/>
    <property type="molecule type" value="Genomic_DNA"/>
</dbReference>
<accession>A0A1H9JK31</accession>
<dbReference type="AlphaFoldDB" id="A0A1H9JK31"/>
<evidence type="ECO:0000313" key="1">
    <source>
        <dbReference type="EMBL" id="SEQ87242.1"/>
    </source>
</evidence>
<sequence length="1134" mass="133143">MTKNMKEITRLIKSAASVKAGIQLIKNETPLNNFNKVFVDLNKIVYYRKSLLGNVFPKTIEDFSYSSSVYPSSDFNKELAWMSYILSIFKDEINKFLNLRKLYLKELLFSKFDSARLILDEIEDEFGISFWLIENRISLIQMSEGLEQQKEFTKKIVENENANVTIRFITSYLSIKAEKNVAPQKYDREIKSLSNALDELPYNDPYLEYLKFKVNISNIDEYDYRKILQIENELSIIDRYLTFHEVLLNLRVTNQLNLDSSTTNQIWHNLKEFNDENLKNFWILSYGEIDEIFVEERKDIIEIFDTYSLGDYNQTIMLSEKTLELYPYTTELYEVYVKSLIAEKRKSKFSDTLLAQIINNLKNIYLGSKVSMESYTDLIKISYMFSKDLWSRKLRGIAAYSFYGLSKKELNSFIYISAYISSFIKSKLLVIIQPDKSQNILDAYSRIISNSSTIFLQKYYIQMNIEGINDLKLPENRKVKYLADTFFESGQYDNALKMYELVLEDELVFNKLEVISKIIDSLLEMDRKKEALELLVGNYFENPTIIYKMNLADVINNIEINKMDKSSLNVPIIYHLYNIYVSDDKEGARNDSYEDFLEAWGVSKPSLLGIEQFEKQKIIYFFRNICTQNIMATSIFFDSQSDVENERLIVCQKLSEIDADHISIYTDEIKDITQSRMVRKGIREIENSKIYVDIEGIKNSLQKTLRENFIRYKSFDFANNHSNPNYILIDKEINLMLPSDERWNLFSNMVIEIRDSFVSSKEYGLDGYLSVGIRHGTLSGQLRGKIESEQLITQIDSVEQKYQDNHYWIEKLGIIDKDIAQLLLTGLNDFSFSIDTLINKLKNELIQINIDNSKNINALFDYVITTEDLEFLHTKMHKDIEYNEFIDKIIDYLWERTDINLSVINNYLKNEFKLDMNVCFEKLQFDIDNLKDKVDIADLSNAIVRLKTEMQYEIDKISNWFSRRGSSEQGDYEISLPIEIGLEMANNIYKNINGYEIIEKDIPEIYLKGKTFRGLVDISFIIFENIFKHSGLNEVQKIKLSCYLEEENLIFVCINEVANYFDIDALNKIMEEKREKLKQSDVLEMVSKEGGSGFYKIYKIISIDLKCHIKMEFTYLTDFHFSIKLVISSKELLK</sequence>
<name>A0A1H9JK31_9BACI</name>
<dbReference type="Proteomes" id="UP000199410">
    <property type="component" value="Unassembled WGS sequence"/>
</dbReference>
<dbReference type="RefSeq" id="WP_089986225.1">
    <property type="nucleotide sequence ID" value="NZ_FMVP01000008.1"/>
</dbReference>
<protein>
    <submittedName>
        <fullName evidence="1">Uncharacterized protein</fullName>
    </submittedName>
</protein>